<accession>A0A1S1VAZ5</accession>
<keyword evidence="1" id="KW-0479">Metal-binding</keyword>
<dbReference type="OrthoDB" id="9803192at2"/>
<sequence length="609" mass="67009">MKEEKFDRLISPMKKNDNGKFSEISWSQAVSEIKDKLGSVISSFGAESIAVHIGSDVDSQTSEFYKRFCESLGTPNFSSYKSYSGYASELARKLVYGQSRPVLDFENSDTVVLWGASPDSFKLDSSALEGKKLVVVDPFKNSFAKESDLYVQIRPGSDGALALGILNSIIQSGDYDREFVDIFTKGFEDFREYVSAFSPERVEMITWVPSEDVVKLAEIYRSSSRVCTLTGKSLELQTNGIQTLRAIASLETILGNLDVDGGVKFVAKPELKSLSLGKDNSLKPIGCERFPVFCGFSGEAQSNLFASSILSGEPNSIKAMMVLGNDALSSWPNSSRTYQALQELDFLVAFDSSVTLTSSFADIVLPLSLPEERDELVEVLSGDKSKLLFSPKLSSDGPSLNELEFLLKLAKEMGLSSDFPWSSGIEALDYRLSALDLDCNKLSAMPNGYCYGSWSEKSYISKGFDTPSGKVEFKSDILSSHGYDSIPAYMEVEESMLTNPPNSVHIFTTTFGNSELEEPITEDGLPVVFAHSAVFKKYHFHDRELVDISTDRGNFKAILHESEDICPNTLYIQNCPSYMALLSSDTSLDPISGYPGAKSLLVDISETVR</sequence>
<dbReference type="Pfam" id="PF00384">
    <property type="entry name" value="Molybdopterin"/>
    <property type="match status" value="1"/>
</dbReference>
<dbReference type="Gene3D" id="3.40.228.10">
    <property type="entry name" value="Dimethylsulfoxide Reductase, domain 2"/>
    <property type="match status" value="1"/>
</dbReference>
<dbReference type="PANTHER" id="PTHR43742">
    <property type="entry name" value="TRIMETHYLAMINE-N-OXIDE REDUCTASE"/>
    <property type="match status" value="1"/>
</dbReference>
<dbReference type="InterPro" id="IPR009010">
    <property type="entry name" value="Asp_de-COase-like_dom_sf"/>
</dbReference>
<gene>
    <name evidence="3" type="ORF">EUAN_02710</name>
</gene>
<evidence type="ECO:0000313" key="4">
    <source>
        <dbReference type="Proteomes" id="UP000180254"/>
    </source>
</evidence>
<dbReference type="STRING" id="39480.EUAN_02710"/>
<dbReference type="Proteomes" id="UP000180254">
    <property type="component" value="Unassembled WGS sequence"/>
</dbReference>
<dbReference type="EMBL" id="MKIE01000001">
    <property type="protein sequence ID" value="OHW63407.1"/>
    <property type="molecule type" value="Genomic_DNA"/>
</dbReference>
<dbReference type="GO" id="GO:0016491">
    <property type="term" value="F:oxidoreductase activity"/>
    <property type="evidence" value="ECO:0007669"/>
    <property type="project" value="InterPro"/>
</dbReference>
<dbReference type="InterPro" id="IPR006656">
    <property type="entry name" value="Mopterin_OxRdtase"/>
</dbReference>
<dbReference type="AlphaFoldDB" id="A0A1S1VAZ5"/>
<reference evidence="3 4" key="1">
    <citation type="submission" date="2016-09" db="EMBL/GenBank/DDBJ databases">
        <title>Genome sequence of Eubacterium angustum.</title>
        <authorList>
            <person name="Poehlein A."/>
            <person name="Daniel R."/>
        </authorList>
    </citation>
    <scope>NUCLEOTIDE SEQUENCE [LARGE SCALE GENOMIC DNA]</scope>
    <source>
        <strain evidence="3 4">DSM 1989</strain>
    </source>
</reference>
<dbReference type="Gene3D" id="2.40.40.20">
    <property type="match status" value="1"/>
</dbReference>
<name>A0A1S1VAZ5_9FIRM</name>
<dbReference type="Gene3D" id="3.40.50.740">
    <property type="match status" value="1"/>
</dbReference>
<dbReference type="InterPro" id="IPR050612">
    <property type="entry name" value="Prok_Mopterin_Oxidored"/>
</dbReference>
<dbReference type="GO" id="GO:0018818">
    <property type="term" value="F:acetylene hydratase activity"/>
    <property type="evidence" value="ECO:0007669"/>
    <property type="project" value="UniProtKB-EC"/>
</dbReference>
<evidence type="ECO:0000313" key="3">
    <source>
        <dbReference type="EMBL" id="OHW63407.1"/>
    </source>
</evidence>
<dbReference type="SUPFAM" id="SSF50692">
    <property type="entry name" value="ADC-like"/>
    <property type="match status" value="1"/>
</dbReference>
<dbReference type="SUPFAM" id="SSF53706">
    <property type="entry name" value="Formate dehydrogenase/DMSO reductase, domains 1-3"/>
    <property type="match status" value="1"/>
</dbReference>
<comment type="caution">
    <text evidence="3">The sequence shown here is derived from an EMBL/GenBank/DDBJ whole genome shotgun (WGS) entry which is preliminary data.</text>
</comment>
<proteinExistence type="predicted"/>
<organism evidence="3 4">
    <name type="scientific">Andreesenia angusta</name>
    <dbReference type="NCBI Taxonomy" id="39480"/>
    <lineage>
        <taxon>Bacteria</taxon>
        <taxon>Bacillati</taxon>
        <taxon>Bacillota</taxon>
        <taxon>Tissierellia</taxon>
        <taxon>Tissierellales</taxon>
        <taxon>Gottschalkiaceae</taxon>
        <taxon>Andreesenia</taxon>
    </lineage>
</organism>
<evidence type="ECO:0000259" key="2">
    <source>
        <dbReference type="Pfam" id="PF00384"/>
    </source>
</evidence>
<dbReference type="EC" id="4.2.1.112" evidence="3"/>
<keyword evidence="3" id="KW-0456">Lyase</keyword>
<protein>
    <submittedName>
        <fullName evidence="3">Acetylene hydratase</fullName>
        <ecNumber evidence="3">4.2.1.112</ecNumber>
    </submittedName>
</protein>
<dbReference type="GO" id="GO:0046872">
    <property type="term" value="F:metal ion binding"/>
    <property type="evidence" value="ECO:0007669"/>
    <property type="project" value="UniProtKB-KW"/>
</dbReference>
<evidence type="ECO:0000256" key="1">
    <source>
        <dbReference type="ARBA" id="ARBA00022723"/>
    </source>
</evidence>
<keyword evidence="4" id="KW-1185">Reference proteome</keyword>
<feature type="domain" description="Molybdopterin oxidoreductase" evidence="2">
    <location>
        <begin position="8"/>
        <end position="378"/>
    </location>
</feature>